<feature type="coiled-coil region" evidence="1">
    <location>
        <begin position="284"/>
        <end position="353"/>
    </location>
</feature>
<feature type="compositionally biased region" description="Low complexity" evidence="2">
    <location>
        <begin position="478"/>
        <end position="498"/>
    </location>
</feature>
<sequence>MDMEPEHDGTSDIAAGGGGGATGAASTGLGSKYARVVSQLRVDATARQETVARWSQTCEDEAVDFHFEAAALETHYASAVKSTEHLGAPNAFRTALSLELLDVVSSKFSRFHHLMQALLRETTSAIYLPRRLRYDHYHTGNGSDDDEDDESNLYEGGAFNDDTSDNEPPPKEITIARMMAQRAYFAELHAMIEAKAALNDKLEQLDRQHAFMTKQLRTKEKMVDRVAQRWARVVMKQALVDWKKIILRKKYTRVLLEKTSRRWSKQRLQRLFRLWAAFAKNQKIQRTQQKLQHLLENKQDFQELLVKLEVQIESAKLEAKDHREHYDHAKRQLLALEDLLAQLDARIKTCNERKLQAIVNQWGHLCLAFVDVECDHLQNMLQSLAPNQYVDVTALVAKGEEMADLLALPSDVLVLRWINYQLSKSATFRYYKTSPGGFVQNYSSDMKNMYVLRHVLQHVLTHKHQAHQYMAAMSAPEAAPTNTKTSAASTASTTAAPGHPHPHPHHHHLQRRQSSSMNVRQPDIVKRAPFASKDELRGVLEEQLVPPCPPLLSHQVMESDPASDLLFCAFAFLVCEHPSLMPLPPSADCPWREAQTALDDARAVWQTVRQQWTELHTPFEIKEVTKMTPDLTSPPQLLLKANTALHNAVNMVQYACSKRAIVMKTWGCVQRKVQQDAFRLLLRRARREAPLDMLDRRIWREKFMLTTLHVPKVIAAILSDEENPPEANETTEVLEQELAKVEQVLEDNYVALRRVYRFYASIDSTNRYLEGTQKLPTATGATGTATNTSASVAREIAEEERFFSKISMSMSLMEFHEFLKDTKVFGTARPFPYAFILRVFEQVNEEVAASTEEATFSTRNLTLQQHHQHVYDENHDHDATEMTPAEFVEALVHIVRSKFVRGGLKASTAAAFPSLPLAQRLRRVLDEVILPNAMQERENTSSNLFRRMLLTAECREVFTKHQKHLHNVYVRFAGANDKDSTQLLPLHPSRRPPHHRRVPMLSLNGFVLCLKHFDLLKENYLILDEVQHLLASILQLERDSIRFDLEMINQDANNSLSSNQNDTAEQNSRLYDPSEEAVASLFKPSTPPTDPALEQGEELLLTYAEFLEAMAAVACYHRPDPFIPLATKLDEFFSEHISADK</sequence>
<proteinExistence type="predicted"/>
<dbReference type="Proteomes" id="UP001146120">
    <property type="component" value="Unassembled WGS sequence"/>
</dbReference>
<feature type="coiled-coil region" evidence="1">
    <location>
        <begin position="188"/>
        <end position="222"/>
    </location>
</feature>
<evidence type="ECO:0008006" key="5">
    <source>
        <dbReference type="Google" id="ProtNLM"/>
    </source>
</evidence>
<comment type="caution">
    <text evidence="3">The sequence shown here is derived from an EMBL/GenBank/DDBJ whole genome shotgun (WGS) entry which is preliminary data.</text>
</comment>
<dbReference type="AlphaFoldDB" id="A0AAV2YN62"/>
<feature type="compositionally biased region" description="Basic and acidic residues" evidence="2">
    <location>
        <begin position="1"/>
        <end position="10"/>
    </location>
</feature>
<accession>A0AAV2YN62</accession>
<evidence type="ECO:0000313" key="4">
    <source>
        <dbReference type="Proteomes" id="UP001146120"/>
    </source>
</evidence>
<evidence type="ECO:0000256" key="1">
    <source>
        <dbReference type="SAM" id="Coils"/>
    </source>
</evidence>
<feature type="compositionally biased region" description="Basic residues" evidence="2">
    <location>
        <begin position="500"/>
        <end position="511"/>
    </location>
</feature>
<feature type="compositionally biased region" description="Acidic residues" evidence="2">
    <location>
        <begin position="143"/>
        <end position="152"/>
    </location>
</feature>
<evidence type="ECO:0000313" key="3">
    <source>
        <dbReference type="EMBL" id="DAZ96410.1"/>
    </source>
</evidence>
<feature type="region of interest" description="Disordered" evidence="2">
    <location>
        <begin position="474"/>
        <end position="519"/>
    </location>
</feature>
<keyword evidence="1" id="KW-0175">Coiled coil</keyword>
<keyword evidence="4" id="KW-1185">Reference proteome</keyword>
<gene>
    <name evidence="3" type="ORF">N0F65_012491</name>
</gene>
<evidence type="ECO:0000256" key="2">
    <source>
        <dbReference type="SAM" id="MobiDB-lite"/>
    </source>
</evidence>
<feature type="region of interest" description="Disordered" evidence="2">
    <location>
        <begin position="138"/>
        <end position="171"/>
    </location>
</feature>
<dbReference type="InterPro" id="IPR036872">
    <property type="entry name" value="CH_dom_sf"/>
</dbReference>
<organism evidence="3 4">
    <name type="scientific">Lagenidium giganteum</name>
    <dbReference type="NCBI Taxonomy" id="4803"/>
    <lineage>
        <taxon>Eukaryota</taxon>
        <taxon>Sar</taxon>
        <taxon>Stramenopiles</taxon>
        <taxon>Oomycota</taxon>
        <taxon>Peronosporomycetes</taxon>
        <taxon>Pythiales</taxon>
        <taxon>Pythiaceae</taxon>
    </lineage>
</organism>
<protein>
    <recommendedName>
        <fullName evidence="5">Calponin-homology (CH) domain-containing protein</fullName>
    </recommendedName>
</protein>
<dbReference type="Gene3D" id="1.10.418.10">
    <property type="entry name" value="Calponin-like domain"/>
    <property type="match status" value="1"/>
</dbReference>
<dbReference type="EMBL" id="DAKRPA010000168">
    <property type="protein sequence ID" value="DAZ96410.1"/>
    <property type="molecule type" value="Genomic_DNA"/>
</dbReference>
<feature type="region of interest" description="Disordered" evidence="2">
    <location>
        <begin position="1"/>
        <end position="21"/>
    </location>
</feature>
<reference evidence="3" key="1">
    <citation type="submission" date="2022-11" db="EMBL/GenBank/DDBJ databases">
        <authorList>
            <person name="Morgan W.R."/>
            <person name="Tartar A."/>
        </authorList>
    </citation>
    <scope>NUCLEOTIDE SEQUENCE</scope>
    <source>
        <strain evidence="3">ARSEF 373</strain>
    </source>
</reference>
<name>A0AAV2YN62_9STRA</name>
<reference evidence="3" key="2">
    <citation type="journal article" date="2023" name="Microbiol Resour">
        <title>Decontamination and Annotation of the Draft Genome Sequence of the Oomycete Lagenidium giganteum ARSEF 373.</title>
        <authorList>
            <person name="Morgan W.R."/>
            <person name="Tartar A."/>
        </authorList>
    </citation>
    <scope>NUCLEOTIDE SEQUENCE</scope>
    <source>
        <strain evidence="3">ARSEF 373</strain>
    </source>
</reference>